<evidence type="ECO:0000256" key="5">
    <source>
        <dbReference type="SAM" id="MobiDB-lite"/>
    </source>
</evidence>
<feature type="compositionally biased region" description="Basic and acidic residues" evidence="5">
    <location>
        <begin position="218"/>
        <end position="229"/>
    </location>
</feature>
<evidence type="ECO:0000256" key="2">
    <source>
        <dbReference type="ARBA" id="ARBA00023242"/>
    </source>
</evidence>
<dbReference type="GO" id="GO:0005634">
    <property type="term" value="C:nucleus"/>
    <property type="evidence" value="ECO:0007669"/>
    <property type="project" value="UniProtKB-UniRule"/>
</dbReference>
<dbReference type="Gene3D" id="1.10.30.10">
    <property type="entry name" value="High mobility group box domain"/>
    <property type="match status" value="1"/>
</dbReference>
<dbReference type="SUPFAM" id="SSF47095">
    <property type="entry name" value="HMG-box"/>
    <property type="match status" value="1"/>
</dbReference>
<accession>A0A8C4QQ82</accession>
<dbReference type="PANTHER" id="PTHR46040:SF3">
    <property type="entry name" value="HIGH MOBILITY GROUP PROTEIN 2"/>
    <property type="match status" value="1"/>
</dbReference>
<dbReference type="InterPro" id="IPR036910">
    <property type="entry name" value="HMG_box_dom_sf"/>
</dbReference>
<dbReference type="PANTHER" id="PTHR46040">
    <property type="entry name" value="HIGH MOBILITY GROUP PROTEIN 2"/>
    <property type="match status" value="1"/>
</dbReference>
<keyword evidence="4" id="KW-0175">Coiled coil</keyword>
<dbReference type="PRINTS" id="PR00886">
    <property type="entry name" value="HIGHMOBLTY12"/>
</dbReference>
<dbReference type="GO" id="GO:0003677">
    <property type="term" value="F:DNA binding"/>
    <property type="evidence" value="ECO:0007669"/>
    <property type="project" value="UniProtKB-UniRule"/>
</dbReference>
<dbReference type="SMART" id="SM00398">
    <property type="entry name" value="HMG"/>
    <property type="match status" value="1"/>
</dbReference>
<feature type="domain" description="HMG box" evidence="6">
    <location>
        <begin position="139"/>
        <end position="207"/>
    </location>
</feature>
<keyword evidence="8" id="KW-1185">Reference proteome</keyword>
<keyword evidence="1 3" id="KW-0238">DNA-binding</keyword>
<feature type="region of interest" description="Disordered" evidence="5">
    <location>
        <begin position="99"/>
        <end position="142"/>
    </location>
</feature>
<dbReference type="InterPro" id="IPR051965">
    <property type="entry name" value="ChromReg_NeuronalGeneExpr"/>
</dbReference>
<proteinExistence type="predicted"/>
<dbReference type="PROSITE" id="PS50118">
    <property type="entry name" value="HMG_BOX_2"/>
    <property type="match status" value="1"/>
</dbReference>
<dbReference type="GeneTree" id="ENSGT00940000158464"/>
<organism evidence="7 8">
    <name type="scientific">Eptatretus burgeri</name>
    <name type="common">Inshore hagfish</name>
    <dbReference type="NCBI Taxonomy" id="7764"/>
    <lineage>
        <taxon>Eukaryota</taxon>
        <taxon>Metazoa</taxon>
        <taxon>Chordata</taxon>
        <taxon>Craniata</taxon>
        <taxon>Vertebrata</taxon>
        <taxon>Cyclostomata</taxon>
        <taxon>Myxini</taxon>
        <taxon>Myxiniformes</taxon>
        <taxon>Myxinidae</taxon>
        <taxon>Eptatretinae</taxon>
        <taxon>Eptatretus</taxon>
    </lineage>
</organism>
<keyword evidence="2 3" id="KW-0539">Nucleus</keyword>
<feature type="compositionally biased region" description="Basic and acidic residues" evidence="5">
    <location>
        <begin position="107"/>
        <end position="117"/>
    </location>
</feature>
<evidence type="ECO:0000256" key="3">
    <source>
        <dbReference type="PROSITE-ProRule" id="PRU00267"/>
    </source>
</evidence>
<protein>
    <submittedName>
        <fullName evidence="7">High mobility group 20A</fullName>
    </submittedName>
</protein>
<reference evidence="7" key="1">
    <citation type="submission" date="2025-08" db="UniProtKB">
        <authorList>
            <consortium name="Ensembl"/>
        </authorList>
    </citation>
    <scope>IDENTIFICATION</scope>
</reference>
<name>A0A8C4QQ82_EPTBU</name>
<feature type="DNA-binding region" description="HMG box" evidence="3">
    <location>
        <begin position="139"/>
        <end position="207"/>
    </location>
</feature>
<feature type="compositionally biased region" description="Polar residues" evidence="5">
    <location>
        <begin position="232"/>
        <end position="241"/>
    </location>
</feature>
<evidence type="ECO:0000259" key="6">
    <source>
        <dbReference type="PROSITE" id="PS50118"/>
    </source>
</evidence>
<feature type="region of interest" description="Disordered" evidence="5">
    <location>
        <begin position="216"/>
        <end position="241"/>
    </location>
</feature>
<dbReference type="Pfam" id="PF00505">
    <property type="entry name" value="HMG_box"/>
    <property type="match status" value="1"/>
</dbReference>
<dbReference type="Ensembl" id="ENSEBUT00000019445.1">
    <property type="protein sequence ID" value="ENSEBUP00000018868.1"/>
    <property type="gene ID" value="ENSEBUG00000011769.1"/>
</dbReference>
<reference evidence="7" key="2">
    <citation type="submission" date="2025-09" db="UniProtKB">
        <authorList>
            <consortium name="Ensembl"/>
        </authorList>
    </citation>
    <scope>IDENTIFICATION</scope>
</reference>
<evidence type="ECO:0000313" key="7">
    <source>
        <dbReference type="Ensembl" id="ENSEBUP00000018868.1"/>
    </source>
</evidence>
<evidence type="ECO:0000256" key="1">
    <source>
        <dbReference type="ARBA" id="ARBA00023125"/>
    </source>
</evidence>
<feature type="coiled-coil region" evidence="4">
    <location>
        <begin position="297"/>
        <end position="338"/>
    </location>
</feature>
<dbReference type="Proteomes" id="UP000694388">
    <property type="component" value="Unplaced"/>
</dbReference>
<evidence type="ECO:0000313" key="8">
    <source>
        <dbReference type="Proteomes" id="UP000694388"/>
    </source>
</evidence>
<evidence type="ECO:0000256" key="4">
    <source>
        <dbReference type="SAM" id="Coils"/>
    </source>
</evidence>
<dbReference type="InterPro" id="IPR009071">
    <property type="entry name" value="HMG_box_dom"/>
</dbReference>
<dbReference type="AlphaFoldDB" id="A0A8C4QQ82"/>
<dbReference type="GO" id="GO:0010468">
    <property type="term" value="P:regulation of gene expression"/>
    <property type="evidence" value="ECO:0007669"/>
    <property type="project" value="TreeGrafter"/>
</dbReference>
<sequence length="418" mass="47316">MLRCTLIVIYHTTPRIHERSIRHIRCVGAVPQQLEMEGLMAGSSLPPLFADEEVSKESSELTVDAGFASSEARYSSESVAPGLAGPDFVDDISNAPLLQAESSPMEPESKTEEEPRPVKKGGWPKGKKRKKPNKDVNAPRAPLTGYVRFLNERREQMRSRHPEVSFPEITRMLGNEWSKLATQDKQRYLDEAERDKERYVKELERYEQSEACRAVSRKAQEKRQRKEEAYSVNGSSNEQGLQRVTELVKARVHPSTTSKSQLSAETVEIAKENEEEGKDRLSVFDIPIFTEEFLDHNKAREAELRRLRKANVEFEEQNAVLSKHVQSLRAAVERIERDVASERSHNHTLSRHLDALRHALTAGFQSVPLPGTGETPTPETIDSYMSKLHNIILSSPGEHVGLLPTIRQVISRLDSEKL</sequence>